<dbReference type="GO" id="GO:0000724">
    <property type="term" value="P:double-strand break repair via homologous recombination"/>
    <property type="evidence" value="ECO:0007669"/>
    <property type="project" value="UniProtKB-UniRule"/>
</dbReference>
<dbReference type="InterPro" id="IPR027417">
    <property type="entry name" value="P-loop_NTPase"/>
</dbReference>
<dbReference type="PROSITE" id="PS51217">
    <property type="entry name" value="UVRD_HELICASE_CTER"/>
    <property type="match status" value="1"/>
</dbReference>
<dbReference type="SUPFAM" id="SSF52980">
    <property type="entry name" value="Restriction endonuclease-like"/>
    <property type="match status" value="1"/>
</dbReference>
<keyword evidence="4 15" id="KW-0227">DNA damage</keyword>
<dbReference type="InterPro" id="IPR004586">
    <property type="entry name" value="RecB"/>
</dbReference>
<dbReference type="CDD" id="cd22352">
    <property type="entry name" value="RecB_C-like"/>
    <property type="match status" value="1"/>
</dbReference>
<dbReference type="InterPro" id="IPR014016">
    <property type="entry name" value="UvrD-like_ATP-bd"/>
</dbReference>
<organism evidence="20 21">
    <name type="scientific">Pseudoxanthomonas winnipegensis</name>
    <dbReference type="NCBI Taxonomy" id="2480810"/>
    <lineage>
        <taxon>Bacteria</taxon>
        <taxon>Pseudomonadati</taxon>
        <taxon>Pseudomonadota</taxon>
        <taxon>Gammaproteobacteria</taxon>
        <taxon>Lysobacterales</taxon>
        <taxon>Lysobacteraceae</taxon>
        <taxon>Pseudoxanthomonas</taxon>
    </lineage>
</organism>
<comment type="similarity">
    <text evidence="15">Belongs to the helicase family. UvrD subfamily.</text>
</comment>
<evidence type="ECO:0000256" key="12">
    <source>
        <dbReference type="ARBA" id="ARBA00023235"/>
    </source>
</evidence>
<dbReference type="GO" id="GO:0008854">
    <property type="term" value="F:exodeoxyribonuclease V activity"/>
    <property type="evidence" value="ECO:0007669"/>
    <property type="project" value="UniProtKB-EC"/>
</dbReference>
<feature type="region of interest" description="Disordered" evidence="17">
    <location>
        <begin position="566"/>
        <end position="587"/>
    </location>
</feature>
<feature type="binding site" evidence="15">
    <location>
        <position position="1016"/>
    </location>
    <ligand>
        <name>Mg(2+)</name>
        <dbReference type="ChEBI" id="CHEBI:18420"/>
    </ligand>
</feature>
<keyword evidence="8 15" id="KW-0067">ATP-binding</keyword>
<evidence type="ECO:0000256" key="3">
    <source>
        <dbReference type="ARBA" id="ARBA00022741"/>
    </source>
</evidence>
<comment type="cofactor">
    <cofactor evidence="15">
        <name>Mg(2+)</name>
        <dbReference type="ChEBI" id="CHEBI:18420"/>
    </cofactor>
    <text evidence="15">Binds 1 Mg(2+) ion per subunit.</text>
</comment>
<comment type="caution">
    <text evidence="20">The sequence shown here is derived from an EMBL/GenBank/DDBJ whole genome shotgun (WGS) entry which is preliminary data.</text>
</comment>
<dbReference type="PROSITE" id="PS51198">
    <property type="entry name" value="UVRD_HELICASE_ATP_BIND"/>
    <property type="match status" value="1"/>
</dbReference>
<dbReference type="InterPro" id="IPR038726">
    <property type="entry name" value="PDDEXK_AddAB-type"/>
</dbReference>
<dbReference type="EC" id="3.1.11.5" evidence="15"/>
<feature type="region of interest" description="Disordered" evidence="17">
    <location>
        <begin position="968"/>
        <end position="996"/>
    </location>
</feature>
<comment type="subunit">
    <text evidence="15">Heterotrimer of RecB, RecC and RecD. All subunits contribute to DNA-binding. Interacts with RecA.</text>
</comment>
<feature type="domain" description="UvrD-like helicase ATP-binding" evidence="18">
    <location>
        <begin position="1"/>
        <end position="516"/>
    </location>
</feature>
<keyword evidence="6 15" id="KW-0347">Helicase</keyword>
<feature type="binding site" evidence="15">
    <location>
        <position position="1140"/>
    </location>
    <ligand>
        <name>Mg(2+)</name>
        <dbReference type="ChEBI" id="CHEBI:18420"/>
    </ligand>
</feature>
<dbReference type="GO" id="GO:0016887">
    <property type="term" value="F:ATP hydrolysis activity"/>
    <property type="evidence" value="ECO:0007669"/>
    <property type="project" value="RHEA"/>
</dbReference>
<dbReference type="InterPro" id="IPR000212">
    <property type="entry name" value="DNA_helicase_UvrD/REP"/>
</dbReference>
<dbReference type="EMBL" id="SHMC01000003">
    <property type="protein sequence ID" value="TAA25803.1"/>
    <property type="molecule type" value="Genomic_DNA"/>
</dbReference>
<comment type="domain">
    <text evidence="15">The C-terminal domain has nuclease activity and interacts with RecD. It interacts with RecA, facilitating its loading onto ssDNA.</text>
</comment>
<evidence type="ECO:0000256" key="16">
    <source>
        <dbReference type="PROSITE-ProRule" id="PRU00560"/>
    </source>
</evidence>
<evidence type="ECO:0000256" key="7">
    <source>
        <dbReference type="ARBA" id="ARBA00022839"/>
    </source>
</evidence>
<feature type="region of interest" description="Disordered" evidence="17">
    <location>
        <begin position="83"/>
        <end position="134"/>
    </location>
</feature>
<evidence type="ECO:0000313" key="20">
    <source>
        <dbReference type="EMBL" id="TAA25803.1"/>
    </source>
</evidence>
<dbReference type="GO" id="GO:0005829">
    <property type="term" value="C:cytosol"/>
    <property type="evidence" value="ECO:0007669"/>
    <property type="project" value="TreeGrafter"/>
</dbReference>
<gene>
    <name evidence="15" type="primary">recB</name>
    <name evidence="20" type="ORF">EA660_10255</name>
</gene>
<evidence type="ECO:0000256" key="5">
    <source>
        <dbReference type="ARBA" id="ARBA00022801"/>
    </source>
</evidence>
<feature type="binding site" evidence="15">
    <location>
        <position position="1153"/>
    </location>
    <ligand>
        <name>Mg(2+)</name>
        <dbReference type="ChEBI" id="CHEBI:18420"/>
    </ligand>
</feature>
<evidence type="ECO:0000256" key="4">
    <source>
        <dbReference type="ARBA" id="ARBA00022763"/>
    </source>
</evidence>
<dbReference type="Proteomes" id="UP000292627">
    <property type="component" value="Unassembled WGS sequence"/>
</dbReference>
<dbReference type="EC" id="5.6.2.4" evidence="15"/>
<feature type="domain" description="UvrD-like helicase C-terminal" evidence="19">
    <location>
        <begin position="563"/>
        <end position="815"/>
    </location>
</feature>
<dbReference type="Pfam" id="PF00580">
    <property type="entry name" value="UvrD-helicase"/>
    <property type="match status" value="1"/>
</dbReference>
<feature type="region of interest" description="DNA-binding and helicase activity, interacts with RecC" evidence="15">
    <location>
        <begin position="1"/>
        <end position="937"/>
    </location>
</feature>
<keyword evidence="10 15" id="KW-0238">DNA-binding</keyword>
<dbReference type="Gene3D" id="3.90.320.10">
    <property type="match status" value="1"/>
</dbReference>
<evidence type="ECO:0000259" key="19">
    <source>
        <dbReference type="PROSITE" id="PS51217"/>
    </source>
</evidence>
<dbReference type="InterPro" id="IPR011604">
    <property type="entry name" value="PDDEXK-like_dom_sf"/>
</dbReference>
<keyword evidence="12 15" id="KW-0413">Isomerase</keyword>
<accession>A0A4Q8LAW9</accession>
<evidence type="ECO:0000256" key="10">
    <source>
        <dbReference type="ARBA" id="ARBA00023125"/>
    </source>
</evidence>
<feature type="binding site" evidence="16">
    <location>
        <begin position="21"/>
        <end position="28"/>
    </location>
    <ligand>
        <name>ATP</name>
        <dbReference type="ChEBI" id="CHEBI:30616"/>
    </ligand>
</feature>
<dbReference type="GO" id="GO:0005524">
    <property type="term" value="F:ATP binding"/>
    <property type="evidence" value="ECO:0007669"/>
    <property type="project" value="UniProtKB-UniRule"/>
</dbReference>
<dbReference type="Pfam" id="PF13361">
    <property type="entry name" value="UvrD_C"/>
    <property type="match status" value="2"/>
</dbReference>
<feature type="compositionally biased region" description="Low complexity" evidence="17">
    <location>
        <begin position="122"/>
        <end position="134"/>
    </location>
</feature>
<comment type="domain">
    <text evidence="15">The N-terminal DNA-binding domain is a ssDNA-dependent ATPase and has ATP-dependent 3'-5' helicase function. This domain interacts with RecC.</text>
</comment>
<dbReference type="Gene3D" id="3.40.50.300">
    <property type="entry name" value="P-loop containing nucleotide triphosphate hydrolases"/>
    <property type="match status" value="3"/>
</dbReference>
<feature type="active site" description="For nuclease activity" evidence="15">
    <location>
        <position position="1153"/>
    </location>
</feature>
<dbReference type="GO" id="GO:0043138">
    <property type="term" value="F:3'-5' DNA helicase activity"/>
    <property type="evidence" value="ECO:0007669"/>
    <property type="project" value="UniProtKB-UniRule"/>
</dbReference>
<evidence type="ECO:0000256" key="6">
    <source>
        <dbReference type="ARBA" id="ARBA00022806"/>
    </source>
</evidence>
<protein>
    <recommendedName>
        <fullName evidence="15">RecBCD enzyme subunit RecB</fullName>
        <ecNumber evidence="15">3.1.11.5</ecNumber>
        <ecNumber evidence="15">5.6.2.4</ecNumber>
    </recommendedName>
    <alternativeName>
        <fullName evidence="15">DNA 3'-5' helicase subunit RecB</fullName>
    </alternativeName>
    <alternativeName>
        <fullName evidence="15">Exonuclease V subunit RecB</fullName>
        <shortName evidence="15">ExoV subunit RecB</shortName>
    </alternativeName>
    <alternativeName>
        <fullName evidence="15">Helicase/nuclease RecBCD subunit RecB</fullName>
    </alternativeName>
</protein>
<dbReference type="InterPro" id="IPR011335">
    <property type="entry name" value="Restrct_endonuc-II-like"/>
</dbReference>
<dbReference type="Gene3D" id="1.10.486.10">
    <property type="entry name" value="PCRA, domain 4"/>
    <property type="match status" value="1"/>
</dbReference>
<evidence type="ECO:0000256" key="14">
    <source>
        <dbReference type="ARBA" id="ARBA00048988"/>
    </source>
</evidence>
<dbReference type="GO" id="GO:0003677">
    <property type="term" value="F:DNA binding"/>
    <property type="evidence" value="ECO:0007669"/>
    <property type="project" value="UniProtKB-UniRule"/>
</dbReference>
<feature type="region of interest" description="Nuclease activity, interacts with RecD and RecA" evidence="15">
    <location>
        <begin position="953"/>
        <end position="1252"/>
    </location>
</feature>
<evidence type="ECO:0000256" key="15">
    <source>
        <dbReference type="HAMAP-Rule" id="MF_01485"/>
    </source>
</evidence>
<evidence type="ECO:0000256" key="2">
    <source>
        <dbReference type="ARBA" id="ARBA00022723"/>
    </source>
</evidence>
<comment type="catalytic activity">
    <reaction evidence="14 15">
        <text>ATP + H2O = ADP + phosphate + H(+)</text>
        <dbReference type="Rhea" id="RHEA:13065"/>
        <dbReference type="ChEBI" id="CHEBI:15377"/>
        <dbReference type="ChEBI" id="CHEBI:15378"/>
        <dbReference type="ChEBI" id="CHEBI:30616"/>
        <dbReference type="ChEBI" id="CHEBI:43474"/>
        <dbReference type="ChEBI" id="CHEBI:456216"/>
        <dbReference type="EC" id="5.6.2.4"/>
    </reaction>
</comment>
<dbReference type="HAMAP" id="MF_01485">
    <property type="entry name" value="RecB"/>
    <property type="match status" value="1"/>
</dbReference>
<sequence length="1252" mass="135459">MTPPTDPFLHLPLTGTRLIEASAGTGKTFTLATLVTRLVVERRLRIGQILAVTFTDAATQELRKRIRERLALAASLVPDPVGAAKGASGFTDQPADSSDPQQGQDDADAVTGESPSPPWRLPPGQQDPAQDAAEAPDIALSRAIIAAHLQTGDETPAQLRRRLRQAADEIDLAAIFTIHGFCARVLREHALESDQTFAAPELLANDRALRDELAADLWRTTAADATQAPLLMTLWPAGPEALARDLDALIRQPVLLPPLPAQADDPERSAAELHRASQALADAFATHGDALRAALLEAVEAKILNGQSYKAAWIHELWDDLAQRCARGDWATPPHPKLALLAPEALEAKTNKGKAASTPTSPLCALIPPYLAALAELADAQERASVRLLHTLRDTARTRLAQRKRQLRVQTYDDLIDGVADALAGPHGAALAQRLRAQYAVALVDEFQDTDARQWAIFDTVFGEGAGEGADGRFLALIGDPKQAIYGFRGGDVQTYLRAAATAQAAPPLERNFRSRPAVLRAIQALYAQAGAQAFLDENIAFYPVLPGTQRRDADYLRAGRDAPALTLWQAPPPPSDEAGKQKPYSAQRSRELATQACVAAIHAVLSEARAGSATLNDAPVQPGDIAVLVRTHREATRIQQALAAVGIPAVAAGKQSLFATPEARDLLTLLLALLHTADDGRLRAALATVLLGVDAAGIAALEEDGAALGAWQQRAVAWRERWQRGGPLALVSDLCADNAERLLGLFDGERRLTNYLQLGELLQQADARALGLAGLVDWLGQRIAQADPDDETQLLRLESDARRVQIVTLHKSKGLEYPLVFLPFAGIGGKPPDPGRACVVADEDGTRALHWRLQVETSGWATARQRWVDAQRAEDARLLYVGLTRAEHALWIATGAFYEHRRTPLWPMLDALPELADIVRDDTQPAALPWLPPPHAGDTPPARQATRHLAPDWWVYSFTQLANAEGGSVDTSTRATVATAGGRDEPEADPAPDATQPAEAFDARFSGNRFGVVLHAALEEADFGAWCDWQAGDRAPADERSTIETALKAGGYPLDALDDGVAALTDLIGQTLTVALPEGLRLCELPPEARRAEIEFQFALQPTQVDALLQLLHAHGVIRERHGFGLRRLLEGLMTGLIDLTYTHDGRWYVLDYKSNRLPQYDAAAMAQAMAHSEYDLQALIYTLALHRWLRFRLGAAYDYARDFGGLRYLFCRGLDATRADSHGVHAQRFAPELIHALDALFAGNAAEAAA</sequence>
<feature type="compositionally biased region" description="Polar residues" evidence="17">
    <location>
        <begin position="90"/>
        <end position="104"/>
    </location>
</feature>
<dbReference type="PANTHER" id="PTHR11070">
    <property type="entry name" value="UVRD / RECB / PCRA DNA HELICASE FAMILY MEMBER"/>
    <property type="match status" value="1"/>
</dbReference>
<reference evidence="20 21" key="1">
    <citation type="submission" date="2019-02" db="EMBL/GenBank/DDBJ databases">
        <title>WGS of Pseudoxanthomonas species novum from clinical isolates.</title>
        <authorList>
            <person name="Bernier A.-M."/>
            <person name="Bernard K."/>
            <person name="Vachon A."/>
        </authorList>
    </citation>
    <scope>NUCLEOTIDE SEQUENCE [LARGE SCALE GENOMIC DNA]</scope>
    <source>
        <strain evidence="20 21">NML171200</strain>
    </source>
</reference>
<dbReference type="AlphaFoldDB" id="A0A4Q8LAW9"/>
<dbReference type="SUPFAM" id="SSF52540">
    <property type="entry name" value="P-loop containing nucleoside triphosphate hydrolases"/>
    <property type="match status" value="1"/>
</dbReference>
<dbReference type="PANTHER" id="PTHR11070:SF23">
    <property type="entry name" value="RECBCD ENZYME SUBUNIT RECB"/>
    <property type="match status" value="1"/>
</dbReference>
<keyword evidence="1 15" id="KW-0540">Nuclease</keyword>
<evidence type="ECO:0000256" key="8">
    <source>
        <dbReference type="ARBA" id="ARBA00022840"/>
    </source>
</evidence>
<evidence type="ECO:0000256" key="13">
    <source>
        <dbReference type="ARBA" id="ARBA00034617"/>
    </source>
</evidence>
<evidence type="ECO:0000256" key="1">
    <source>
        <dbReference type="ARBA" id="ARBA00022722"/>
    </source>
</evidence>
<dbReference type="Gene3D" id="1.10.3170.10">
    <property type="entry name" value="Recbcd, chain B, domain 2"/>
    <property type="match status" value="1"/>
</dbReference>
<dbReference type="GO" id="GO:0009338">
    <property type="term" value="C:exodeoxyribonuclease V complex"/>
    <property type="evidence" value="ECO:0007669"/>
    <property type="project" value="TreeGrafter"/>
</dbReference>
<comment type="miscellaneous">
    <text evidence="15">In the RecBCD complex, RecB has a slow 3'-5' helicase, an exonuclease activity and loads RecA onto ssDNA, RecD has a fast 5'-3' helicase activity, while RecC stimulates the ATPase and processivity of the RecB helicase and contributes to recognition of the Chi site.</text>
</comment>
<keyword evidence="7 15" id="KW-0269">Exonuclease</keyword>
<dbReference type="Pfam" id="PF12705">
    <property type="entry name" value="PDDEXK_1"/>
    <property type="match status" value="1"/>
</dbReference>
<dbReference type="GO" id="GO:0000287">
    <property type="term" value="F:magnesium ion binding"/>
    <property type="evidence" value="ECO:0007669"/>
    <property type="project" value="UniProtKB-UniRule"/>
</dbReference>
<evidence type="ECO:0000259" key="18">
    <source>
        <dbReference type="PROSITE" id="PS51198"/>
    </source>
</evidence>
<keyword evidence="3 15" id="KW-0547">Nucleotide-binding</keyword>
<evidence type="ECO:0000256" key="17">
    <source>
        <dbReference type="SAM" id="MobiDB-lite"/>
    </source>
</evidence>
<comment type="function">
    <text evidence="15">A helicase/nuclease that prepares dsDNA breaks (DSB) for recombinational DNA repair. Binds to DSBs and unwinds DNA via a highly rapid and processive ATP-dependent bidirectional helicase activity. Unwinds dsDNA until it encounters a Chi (crossover hotspot instigator) sequence from the 3' direction. Cuts ssDNA a few nucleotides 3' to the Chi site. The properties and activities of the enzyme are changed at Chi. The Chi-altered holoenzyme produces a long 3'-ssDNA overhang and facilitates RecA-binding to the ssDNA for homologous DNA recombination and repair. Holoenzyme degrades any linearized DNA that is unable to undergo homologous recombination. In the holoenzyme this subunit contributes ATPase, 3'-5' helicase, exonuclease activity and loads RecA onto ssDNA.</text>
</comment>
<comment type="catalytic activity">
    <reaction evidence="13 15">
        <text>Couples ATP hydrolysis with the unwinding of duplex DNA by translocating in the 3'-5' direction.</text>
        <dbReference type="EC" id="5.6.2.4"/>
    </reaction>
</comment>
<dbReference type="OrthoDB" id="9810135at2"/>
<dbReference type="RefSeq" id="WP_130551421.1">
    <property type="nucleotide sequence ID" value="NZ_SHMC01000003.1"/>
</dbReference>
<evidence type="ECO:0000256" key="11">
    <source>
        <dbReference type="ARBA" id="ARBA00023204"/>
    </source>
</evidence>
<keyword evidence="2 15" id="KW-0479">Metal-binding</keyword>
<evidence type="ECO:0000313" key="21">
    <source>
        <dbReference type="Proteomes" id="UP000292627"/>
    </source>
</evidence>
<comment type="catalytic activity">
    <reaction evidence="15">
        <text>Exonucleolytic cleavage (in the presence of ATP) in either 5'- to 3'- or 3'- to 5'-direction to yield 5'-phosphooligonucleotides.</text>
        <dbReference type="EC" id="3.1.11.5"/>
    </reaction>
</comment>
<proteinExistence type="inferred from homology"/>
<keyword evidence="11 15" id="KW-0234">DNA repair</keyword>
<evidence type="ECO:0000256" key="9">
    <source>
        <dbReference type="ARBA" id="ARBA00022842"/>
    </source>
</evidence>
<keyword evidence="5 15" id="KW-0378">Hydrolase</keyword>
<name>A0A4Q8LAW9_9GAMM</name>
<keyword evidence="9 15" id="KW-0460">Magnesium</keyword>
<dbReference type="InterPro" id="IPR014017">
    <property type="entry name" value="DNA_helicase_UvrD-like_C"/>
</dbReference>